<proteinExistence type="predicted"/>
<dbReference type="RefSeq" id="WP_048860156.1">
    <property type="nucleotide sequence ID" value="NZ_BANB01000086.1"/>
</dbReference>
<dbReference type="EMBL" id="BANB01000086">
    <property type="protein sequence ID" value="GAN76352.1"/>
    <property type="molecule type" value="Genomic_DNA"/>
</dbReference>
<protein>
    <recommendedName>
        <fullName evidence="3">Phage tail protein</fullName>
    </recommendedName>
</protein>
<name>A0A0D6P3X4_9PROT</name>
<dbReference type="SUPFAM" id="SSF160719">
    <property type="entry name" value="gpW/gp25-like"/>
    <property type="match status" value="1"/>
</dbReference>
<reference evidence="1 2" key="1">
    <citation type="submission" date="2012-11" db="EMBL/GenBank/DDBJ databases">
        <title>Whole genome sequence of Acidisphaera rubrifaciens HS-AP3.</title>
        <authorList>
            <person name="Azuma Y."/>
            <person name="Higashiura N."/>
            <person name="Hirakawa H."/>
            <person name="Matsushita K."/>
        </authorList>
    </citation>
    <scope>NUCLEOTIDE SEQUENCE [LARGE SCALE GENOMIC DNA]</scope>
    <source>
        <strain evidence="1 2">HS-AP3</strain>
    </source>
</reference>
<dbReference type="Gene3D" id="3.10.450.40">
    <property type="match status" value="1"/>
</dbReference>
<evidence type="ECO:0000313" key="2">
    <source>
        <dbReference type="Proteomes" id="UP000032680"/>
    </source>
</evidence>
<gene>
    <name evidence="1" type="ORF">Asru_0086_28</name>
</gene>
<sequence>MPDLFHQWGSDLAIGATGDLAVADGSLLGQQRVLRRLLTNQGDYIWQLAYGAGLPQLVGQPASEARIAAAIRAQIFKEARVARVPEPLIDVRIAPDGAAGSVYVHVRYVDAPTGQTQILSFQVGG</sequence>
<comment type="caution">
    <text evidence="1">The sequence shown here is derived from an EMBL/GenBank/DDBJ whole genome shotgun (WGS) entry which is preliminary data.</text>
</comment>
<dbReference type="Proteomes" id="UP000032680">
    <property type="component" value="Unassembled WGS sequence"/>
</dbReference>
<organism evidence="1 2">
    <name type="scientific">Acidisphaera rubrifaciens HS-AP3</name>
    <dbReference type="NCBI Taxonomy" id="1231350"/>
    <lineage>
        <taxon>Bacteria</taxon>
        <taxon>Pseudomonadati</taxon>
        <taxon>Pseudomonadota</taxon>
        <taxon>Alphaproteobacteria</taxon>
        <taxon>Acetobacterales</taxon>
        <taxon>Acetobacteraceae</taxon>
        <taxon>Acidisphaera</taxon>
    </lineage>
</organism>
<keyword evidence="2" id="KW-1185">Reference proteome</keyword>
<evidence type="ECO:0008006" key="3">
    <source>
        <dbReference type="Google" id="ProtNLM"/>
    </source>
</evidence>
<accession>A0A0D6P3X4</accession>
<evidence type="ECO:0000313" key="1">
    <source>
        <dbReference type="EMBL" id="GAN76352.1"/>
    </source>
</evidence>
<dbReference type="AlphaFoldDB" id="A0A0D6P3X4"/>
<dbReference type="OrthoDB" id="8450990at2"/>